<protein>
    <submittedName>
        <fullName evidence="2">RNA uridylyltransferase</fullName>
    </submittedName>
</protein>
<proteinExistence type="predicted"/>
<dbReference type="WBParaSite" id="RSKR_0000721800.1">
    <property type="protein sequence ID" value="RSKR_0000721800.1"/>
    <property type="gene ID" value="RSKR_0000721800"/>
</dbReference>
<organism evidence="1 2">
    <name type="scientific">Rhabditophanes sp. KR3021</name>
    <dbReference type="NCBI Taxonomy" id="114890"/>
    <lineage>
        <taxon>Eukaryota</taxon>
        <taxon>Metazoa</taxon>
        <taxon>Ecdysozoa</taxon>
        <taxon>Nematoda</taxon>
        <taxon>Chromadorea</taxon>
        <taxon>Rhabditida</taxon>
        <taxon>Tylenchina</taxon>
        <taxon>Panagrolaimomorpha</taxon>
        <taxon>Strongyloidoidea</taxon>
        <taxon>Alloionematidae</taxon>
        <taxon>Rhabditophanes</taxon>
    </lineage>
</organism>
<sequence length="599" mass="67590">MLTESASFNLSTPPDHHNDRQHSNNHPASNIATKSSTCSNAGHISLKEPTSPQTQKPRAKQILEEEEVPSTSTESSSPSSPTSTVNVDTLFVRPPNSPWINKTYSSSIEGLDDELNDLYHYLQPTKAERIVRVQIFNHVRSTIQAVFPSCEVSTFGSMATDLFLPFSDIDIVCFQNSNNKMPDPLIRTSEAFRDHESLEVVKIIEKATVPIIKLRDKATKIMIDVSFETHNALPTIHFLLNFKQRNPKLSALVLILKQLLQDQVLNANTDGGLSSYAIVLLVIRLLQIVPEQQCFTETTSNEQLSLGNLFLSFLKQFGIEFDYDQYAIRVQEPGAFVHKEELYAQHMSKDVLDHSLLCIEDPIMLNNDVCNKSYKFAAIRNLWRDMYINFIDIFNDGFPQQEQQNKEVISSFFVKYISLRNCTPEFRAVVEHVDIPLNSAESLYEVGAVPPTFMPQKDSPFPSYAFPVAAHIYNQYGGYQIVPLVHHIPMNGYQVPINLVPFYNAQQQQLNYNRSSPPGQGPQQMYQGHFIMPYPGLFFHPLLNNTNNNPFNANSNGYQNSPPNGQSILTTTSETEPTDDKDTLSNSNSESESGKENDL</sequence>
<evidence type="ECO:0000313" key="2">
    <source>
        <dbReference type="WBParaSite" id="RSKR_0000721800.1"/>
    </source>
</evidence>
<accession>A0AC35U2R7</accession>
<name>A0AC35U2R7_9BILA</name>
<evidence type="ECO:0000313" key="1">
    <source>
        <dbReference type="Proteomes" id="UP000095286"/>
    </source>
</evidence>
<dbReference type="Proteomes" id="UP000095286">
    <property type="component" value="Unplaced"/>
</dbReference>
<reference evidence="2" key="1">
    <citation type="submission" date="2016-11" db="UniProtKB">
        <authorList>
            <consortium name="WormBaseParasite"/>
        </authorList>
    </citation>
    <scope>IDENTIFICATION</scope>
    <source>
        <strain evidence="2">KR3021</strain>
    </source>
</reference>